<evidence type="ECO:0000256" key="1">
    <source>
        <dbReference type="SAM" id="MobiDB-lite"/>
    </source>
</evidence>
<sequence>MNGTAQSVSAEGDLVAALNDLLVSLDLLFTLESPDDLIPSLLVAILESILRCRLPVSANIRESRTLFDKIQAMKIFLGVLENDVIGSDVGLSDMDPRRLAVGEHEELVFVGELLCWVGSKHGLVEVSGSAHDHPDANVPPLHFTNSEVQDEAHSLSTHSTIMGSPNTTYSFQAGNAQSTSDTTFVTMSASPTNTQATRLDGRNSADSSKPPPMCIHEVEEPSSVAEFVGRLRQDSKDNTRSDSVLAGESSTSYCDCSYDESGIAGYPQAAPIRHTGLLDEVDNDIELKSFESAKLENGSSTRRVGRDAVRRPSLARAYSTATRYHTPNQHRLALMNERALLLNDLASLKSIEGSSWIR</sequence>
<evidence type="ECO:0000313" key="3">
    <source>
        <dbReference type="Proteomes" id="UP000076761"/>
    </source>
</evidence>
<evidence type="ECO:0000313" key="2">
    <source>
        <dbReference type="EMBL" id="KZT27483.1"/>
    </source>
</evidence>
<keyword evidence="3" id="KW-1185">Reference proteome</keyword>
<organism evidence="2 3">
    <name type="scientific">Neolentinus lepideus HHB14362 ss-1</name>
    <dbReference type="NCBI Taxonomy" id="1314782"/>
    <lineage>
        <taxon>Eukaryota</taxon>
        <taxon>Fungi</taxon>
        <taxon>Dikarya</taxon>
        <taxon>Basidiomycota</taxon>
        <taxon>Agaricomycotina</taxon>
        <taxon>Agaricomycetes</taxon>
        <taxon>Gloeophyllales</taxon>
        <taxon>Gloeophyllaceae</taxon>
        <taxon>Neolentinus</taxon>
    </lineage>
</organism>
<dbReference type="Proteomes" id="UP000076761">
    <property type="component" value="Unassembled WGS sequence"/>
</dbReference>
<protein>
    <recommendedName>
        <fullName evidence="4">DUF5745 domain-containing protein</fullName>
    </recommendedName>
</protein>
<feature type="region of interest" description="Disordered" evidence="1">
    <location>
        <begin position="190"/>
        <end position="211"/>
    </location>
</feature>
<accession>A0A165U128</accession>
<dbReference type="EMBL" id="KV425562">
    <property type="protein sequence ID" value="KZT27483.1"/>
    <property type="molecule type" value="Genomic_DNA"/>
</dbReference>
<reference evidence="2 3" key="1">
    <citation type="journal article" date="2016" name="Mol. Biol. Evol.">
        <title>Comparative Genomics of Early-Diverging Mushroom-Forming Fungi Provides Insights into the Origins of Lignocellulose Decay Capabilities.</title>
        <authorList>
            <person name="Nagy L.G."/>
            <person name="Riley R."/>
            <person name="Tritt A."/>
            <person name="Adam C."/>
            <person name="Daum C."/>
            <person name="Floudas D."/>
            <person name="Sun H."/>
            <person name="Yadav J.S."/>
            <person name="Pangilinan J."/>
            <person name="Larsson K.H."/>
            <person name="Matsuura K."/>
            <person name="Barry K."/>
            <person name="Labutti K."/>
            <person name="Kuo R."/>
            <person name="Ohm R.A."/>
            <person name="Bhattacharya S.S."/>
            <person name="Shirouzu T."/>
            <person name="Yoshinaga Y."/>
            <person name="Martin F.M."/>
            <person name="Grigoriev I.V."/>
            <person name="Hibbett D.S."/>
        </authorList>
    </citation>
    <scope>NUCLEOTIDE SEQUENCE [LARGE SCALE GENOMIC DNA]</scope>
    <source>
        <strain evidence="2 3">HHB14362 ss-1</strain>
    </source>
</reference>
<dbReference type="OrthoDB" id="2596754at2759"/>
<dbReference type="AlphaFoldDB" id="A0A165U128"/>
<evidence type="ECO:0008006" key="4">
    <source>
        <dbReference type="Google" id="ProtNLM"/>
    </source>
</evidence>
<gene>
    <name evidence="2" type="ORF">NEOLEDRAFT_1176881</name>
</gene>
<name>A0A165U128_9AGAM</name>
<dbReference type="InParanoid" id="A0A165U128"/>
<proteinExistence type="predicted"/>